<gene>
    <name evidence="2" type="ORF">ACFSBI_12660</name>
</gene>
<name>A0ABW4LGB6_9MICO</name>
<organism evidence="2 3">
    <name type="scientific">Amnibacterium endophyticum</name>
    <dbReference type="NCBI Taxonomy" id="2109337"/>
    <lineage>
        <taxon>Bacteria</taxon>
        <taxon>Bacillati</taxon>
        <taxon>Actinomycetota</taxon>
        <taxon>Actinomycetes</taxon>
        <taxon>Micrococcales</taxon>
        <taxon>Microbacteriaceae</taxon>
        <taxon>Amnibacterium</taxon>
    </lineage>
</organism>
<evidence type="ECO:0000256" key="1">
    <source>
        <dbReference type="SAM" id="MobiDB-lite"/>
    </source>
</evidence>
<proteinExistence type="predicted"/>
<dbReference type="Proteomes" id="UP001597347">
    <property type="component" value="Unassembled WGS sequence"/>
</dbReference>
<dbReference type="EMBL" id="JBHUEA010000020">
    <property type="protein sequence ID" value="MFD1722401.1"/>
    <property type="molecule type" value="Genomic_DNA"/>
</dbReference>
<keyword evidence="3" id="KW-1185">Reference proteome</keyword>
<accession>A0ABW4LGB6</accession>
<feature type="region of interest" description="Disordered" evidence="1">
    <location>
        <begin position="205"/>
        <end position="239"/>
    </location>
</feature>
<reference evidence="3" key="1">
    <citation type="journal article" date="2019" name="Int. J. Syst. Evol. Microbiol.">
        <title>The Global Catalogue of Microorganisms (GCM) 10K type strain sequencing project: providing services to taxonomists for standard genome sequencing and annotation.</title>
        <authorList>
            <consortium name="The Broad Institute Genomics Platform"/>
            <consortium name="The Broad Institute Genome Sequencing Center for Infectious Disease"/>
            <person name="Wu L."/>
            <person name="Ma J."/>
        </authorList>
    </citation>
    <scope>NUCLEOTIDE SEQUENCE [LARGE SCALE GENOMIC DNA]</scope>
    <source>
        <strain evidence="3">CGMCC 1.12471</strain>
    </source>
</reference>
<evidence type="ECO:0000313" key="3">
    <source>
        <dbReference type="Proteomes" id="UP001597347"/>
    </source>
</evidence>
<evidence type="ECO:0000313" key="2">
    <source>
        <dbReference type="EMBL" id="MFD1722401.1"/>
    </source>
</evidence>
<protein>
    <submittedName>
        <fullName evidence="2">Uncharacterized protein</fullName>
    </submittedName>
</protein>
<dbReference type="RefSeq" id="WP_377935466.1">
    <property type="nucleotide sequence ID" value="NZ_JBHUEA010000020.1"/>
</dbReference>
<comment type="caution">
    <text evidence="2">The sequence shown here is derived from an EMBL/GenBank/DDBJ whole genome shotgun (WGS) entry which is preliminary data.</text>
</comment>
<sequence length="239" mass="26218">MENDADVSVVLQQLRDVVSAAGLDRLLRDLARHVWRSNLDRREPALGDTARLLGMNCSENLTQLLHAALTEPATRIEGVKATLTQGALLIEVGGHRFRVIKAPAGSGLDPQWLRDFRWTPRRPLRFEMAETNARIYPAVAGFPDLEPLLSAEEVGLVRDARDLHDHLFVWAGIPGSPPRTAGWLATPTTAAPNFLAVEPLWLDSGDDTDRAVPAAPQPRPDTEPELTLTLRQRPATGTA</sequence>